<dbReference type="AlphaFoldDB" id="A0A2P6NSX8"/>
<evidence type="ECO:0000256" key="4">
    <source>
        <dbReference type="ARBA" id="ARBA00022448"/>
    </source>
</evidence>
<dbReference type="Gene3D" id="1.10.287.1060">
    <property type="entry name" value="ESAT-6-like"/>
    <property type="match status" value="1"/>
</dbReference>
<organism evidence="13 14">
    <name type="scientific">Planoprotostelium fungivorum</name>
    <dbReference type="NCBI Taxonomy" id="1890364"/>
    <lineage>
        <taxon>Eukaryota</taxon>
        <taxon>Amoebozoa</taxon>
        <taxon>Evosea</taxon>
        <taxon>Variosea</taxon>
        <taxon>Cavosteliida</taxon>
        <taxon>Cavosteliaceae</taxon>
        <taxon>Planoprotostelium</taxon>
    </lineage>
</organism>
<dbReference type="SMART" id="SM01132">
    <property type="entry name" value="DIL"/>
    <property type="match status" value="1"/>
</dbReference>
<evidence type="ECO:0000256" key="10">
    <source>
        <dbReference type="SAM" id="MobiDB-lite"/>
    </source>
</evidence>
<dbReference type="InterPro" id="IPR048684">
    <property type="entry name" value="COG4_C"/>
</dbReference>
<evidence type="ECO:0000256" key="3">
    <source>
        <dbReference type="ARBA" id="ARBA00020975"/>
    </source>
</evidence>
<comment type="caution">
    <text evidence="13">The sequence shown here is derived from an EMBL/GenBank/DDBJ whole genome shotgun (WGS) entry which is preliminary data.</text>
</comment>
<dbReference type="STRING" id="1890364.A0A2P6NSX8"/>
<keyword evidence="9" id="KW-0175">Coiled coil</keyword>
<feature type="region of interest" description="Disordered" evidence="10">
    <location>
        <begin position="371"/>
        <end position="390"/>
    </location>
</feature>
<dbReference type="PANTHER" id="PTHR24016">
    <property type="entry name" value="CONSERVED OLIGOMERIC GOLGI COMPLEX SUBUNIT 4"/>
    <property type="match status" value="1"/>
</dbReference>
<dbReference type="InterPro" id="IPR048682">
    <property type="entry name" value="COG4"/>
</dbReference>
<comment type="subcellular location">
    <subcellularLocation>
        <location evidence="1">Golgi apparatus membrane</location>
        <topology evidence="1">Peripheral membrane protein</topology>
    </subcellularLocation>
</comment>
<comment type="similarity">
    <text evidence="2">Belongs to the COG4 family.</text>
</comment>
<feature type="domain" description="COG4 transport protein middle alpha-helical bundle" evidence="11">
    <location>
        <begin position="169"/>
        <end position="490"/>
    </location>
</feature>
<evidence type="ECO:0000259" key="12">
    <source>
        <dbReference type="SMART" id="SM01132"/>
    </source>
</evidence>
<accession>A0A2P6NSX8</accession>
<evidence type="ECO:0000256" key="1">
    <source>
        <dbReference type="ARBA" id="ARBA00004395"/>
    </source>
</evidence>
<evidence type="ECO:0000256" key="9">
    <source>
        <dbReference type="SAM" id="Coils"/>
    </source>
</evidence>
<sequence>MTLNTRLSMRSSADRSYLPSLDEISAVTELDSIESLLKEVVARERLLEQELNTFLEESRNDEVKLDVFEVLPGKLVPILKETRRLTGTIETSCNLAENISRKVKDLDAVRGRVGNVTKRVNDILDVKNCIEGVQRAMEKEDYEEAASYIQRFLNIDPSVFEGSSSAEQLRIAETRLKEIAHRKLEEAIRADNNEEILRYCSLYTPLGEREEGVTRYAHYLRNQANKESDAIYKHLARSLGHTHVAQSEDEKPISCQEAITSLFEGVADLIESQTELVTERFGPAAMVTITRHLQAQTDIPSTKIVDLFMETFHISRLHDEIMSQKKRTDGQVKDARDVAPILEEVVLMSQSAELFDQFLRRKAKDANDLQAAVDAENSEESTEPKSNQVKKKTDGLLHVSELNRRMQEIIGFYMLLEEYFMSESVKKAIRLDSVVEDSLCSSAVDRMFFVFQKATQRALLSANLNAVCATINIVISILDRDVKEYLQTLNTKSTNGTLLNNTEESSEYVLKLRKELEMGCQQTFRSLDVKVKSCLDELTESSNNLKKILSKNMDEAASHVMPKVRTFLEAFSGLGYELSEHEFTDREINDPFVQQLIQGVSTVVKPFKATLSSSNFDNFVHHIIRFACTRMEQELMRKRFNQLGGLQFDKELRVLQSFFSSITQKSVRDKFARLTQMAFLLHMEKESDVLGYWGQNSSNMTWRLTPSEVRKVLSLRSDFSREAIAKLKL</sequence>
<keyword evidence="5" id="KW-0653">Protein transport</keyword>
<keyword evidence="14" id="KW-1185">Reference proteome</keyword>
<dbReference type="GO" id="GO:0000139">
    <property type="term" value="C:Golgi membrane"/>
    <property type="evidence" value="ECO:0007669"/>
    <property type="project" value="UniProtKB-SubCell"/>
</dbReference>
<evidence type="ECO:0000256" key="7">
    <source>
        <dbReference type="ARBA" id="ARBA00023136"/>
    </source>
</evidence>
<dbReference type="InParanoid" id="A0A2P6NSX8"/>
<evidence type="ECO:0000313" key="13">
    <source>
        <dbReference type="EMBL" id="PRP87064.1"/>
    </source>
</evidence>
<name>A0A2P6NSX8_9EUKA</name>
<reference evidence="13 14" key="1">
    <citation type="journal article" date="2018" name="Genome Biol. Evol.">
        <title>Multiple Roots of Fruiting Body Formation in Amoebozoa.</title>
        <authorList>
            <person name="Hillmann F."/>
            <person name="Forbes G."/>
            <person name="Novohradska S."/>
            <person name="Ferling I."/>
            <person name="Riege K."/>
            <person name="Groth M."/>
            <person name="Westermann M."/>
            <person name="Marz M."/>
            <person name="Spaller T."/>
            <person name="Winckler T."/>
            <person name="Schaap P."/>
            <person name="Glockner G."/>
        </authorList>
    </citation>
    <scope>NUCLEOTIDE SEQUENCE [LARGE SCALE GENOMIC DNA]</scope>
    <source>
        <strain evidence="13 14">Jena</strain>
    </source>
</reference>
<proteinExistence type="inferred from homology"/>
<evidence type="ECO:0000256" key="6">
    <source>
        <dbReference type="ARBA" id="ARBA00023034"/>
    </source>
</evidence>
<keyword evidence="7" id="KW-0472">Membrane</keyword>
<keyword evidence="4" id="KW-0813">Transport</keyword>
<dbReference type="InterPro" id="IPR048680">
    <property type="entry name" value="COG4_N"/>
</dbReference>
<dbReference type="Proteomes" id="UP000241769">
    <property type="component" value="Unassembled WGS sequence"/>
</dbReference>
<evidence type="ECO:0000256" key="8">
    <source>
        <dbReference type="ARBA" id="ARBA00031340"/>
    </source>
</evidence>
<dbReference type="Gene3D" id="1.20.58.1970">
    <property type="match status" value="1"/>
</dbReference>
<evidence type="ECO:0000256" key="5">
    <source>
        <dbReference type="ARBA" id="ARBA00022927"/>
    </source>
</evidence>
<dbReference type="InterPro" id="IPR013167">
    <property type="entry name" value="COG4_M"/>
</dbReference>
<dbReference type="EMBL" id="MDYQ01000023">
    <property type="protein sequence ID" value="PRP87064.1"/>
    <property type="molecule type" value="Genomic_DNA"/>
</dbReference>
<evidence type="ECO:0000259" key="11">
    <source>
        <dbReference type="SMART" id="SM00762"/>
    </source>
</evidence>
<dbReference type="Pfam" id="PF20663">
    <property type="entry name" value="COG4_N"/>
    <property type="match status" value="1"/>
</dbReference>
<dbReference type="OrthoDB" id="47059at2759"/>
<evidence type="ECO:0000256" key="2">
    <source>
        <dbReference type="ARBA" id="ARBA00009215"/>
    </source>
</evidence>
<dbReference type="PANTHER" id="PTHR24016:SF0">
    <property type="entry name" value="CONSERVED OLIGOMERIC GOLGI COMPLEX SUBUNIT 4"/>
    <property type="match status" value="1"/>
</dbReference>
<dbReference type="FunCoup" id="A0A2P6NSX8">
    <property type="interactions" value="136"/>
</dbReference>
<keyword evidence="6" id="KW-0333">Golgi apparatus</keyword>
<feature type="domain" description="Dilute" evidence="12">
    <location>
        <begin position="618"/>
        <end position="719"/>
    </location>
</feature>
<dbReference type="Pfam" id="PF20662">
    <property type="entry name" value="COG4_C"/>
    <property type="match status" value="1"/>
</dbReference>
<gene>
    <name evidence="13" type="ORF">PROFUN_04800</name>
</gene>
<dbReference type="GO" id="GO:0015031">
    <property type="term" value="P:protein transport"/>
    <property type="evidence" value="ECO:0007669"/>
    <property type="project" value="UniProtKB-KW"/>
</dbReference>
<dbReference type="InterPro" id="IPR002710">
    <property type="entry name" value="Dilute_dom"/>
</dbReference>
<feature type="coiled-coil region" evidence="9">
    <location>
        <begin position="30"/>
        <end position="57"/>
    </location>
</feature>
<evidence type="ECO:0000313" key="14">
    <source>
        <dbReference type="Proteomes" id="UP000241769"/>
    </source>
</evidence>
<protein>
    <recommendedName>
        <fullName evidence="3">Conserved oligomeric Golgi complex subunit 4</fullName>
    </recommendedName>
    <alternativeName>
        <fullName evidence="8">Component of oligomeric Golgi complex 4</fullName>
    </alternativeName>
</protein>
<dbReference type="Pfam" id="PF08318">
    <property type="entry name" value="COG4_m"/>
    <property type="match status" value="1"/>
</dbReference>
<dbReference type="SMART" id="SM00762">
    <property type="entry name" value="Cog4"/>
    <property type="match status" value="1"/>
</dbReference>